<keyword evidence="3" id="KW-0521">NADP</keyword>
<comment type="caution">
    <text evidence="5">The sequence shown here is derived from an EMBL/GenBank/DDBJ whole genome shotgun (WGS) entry which is preliminary data.</text>
</comment>
<keyword evidence="1" id="KW-0285">Flavoprotein</keyword>
<dbReference type="PANTHER" id="PTHR43098:SF5">
    <property type="entry name" value="DUAL-FUNCTIONAL MONOOXYGENASE_METHYLTRANSFERASE PSOF"/>
    <property type="match status" value="1"/>
</dbReference>
<protein>
    <submittedName>
        <fullName evidence="5">NAD(P)/FAD-dependent oxidoreductase</fullName>
    </submittedName>
</protein>
<evidence type="ECO:0000256" key="2">
    <source>
        <dbReference type="ARBA" id="ARBA00022827"/>
    </source>
</evidence>
<gene>
    <name evidence="5" type="ORF">GCM10009798_04270</name>
</gene>
<name>A0ABP5BPC2_9ACTN</name>
<dbReference type="RefSeq" id="WP_344041929.1">
    <property type="nucleotide sequence ID" value="NZ_BAAAPB010000001.1"/>
</dbReference>
<dbReference type="PANTHER" id="PTHR43098">
    <property type="entry name" value="L-ORNITHINE N(5)-MONOOXYGENASE-RELATED"/>
    <property type="match status" value="1"/>
</dbReference>
<evidence type="ECO:0000313" key="6">
    <source>
        <dbReference type="Proteomes" id="UP001500571"/>
    </source>
</evidence>
<evidence type="ECO:0000256" key="4">
    <source>
        <dbReference type="ARBA" id="ARBA00023002"/>
    </source>
</evidence>
<evidence type="ECO:0000256" key="3">
    <source>
        <dbReference type="ARBA" id="ARBA00022857"/>
    </source>
</evidence>
<dbReference type="SUPFAM" id="SSF51905">
    <property type="entry name" value="FAD/NAD(P)-binding domain"/>
    <property type="match status" value="2"/>
</dbReference>
<sequence>MSEQQTFTTAGSDATLLDALVVGAGISGIYQLYRLRELGLDVQLLEAGTGVGGVWFWNRYPGARFDAESYTYGYFFSKELIEEWDWSEEYAGQPEIERYLNYAVDRFDLRGLINLEQRVSSAVWDATDRRWTVTTDSGRVWRARYVVTALGILSAPAFPKIPGLEDFRGEWAHTGLWPAEGVDFKNKRVAVIGTGSSGVQIIPIIAGEAESLVVLQRRPNWCTPINNFDITPERMLDIRNRIDEIFEATQLSPSGSPHRPMMESSLDLDPDERRKRFEKLYDSPGLVMALGNFRDVAVNQEANDNCTAYIAERIRARVNDPAVADRLIPTDHGFGQKRPPLENGYYEVFNEPHVSLISTMEEEMVRFTETGIQTSEGHYEFDLIVFATGFDAVVGSYNRIDIRGENGLSLREHWEAGPRTLFGMQTAGFPNLFMIGGAQSVTGTIPRITDFQADWVASTIEYADEHGYATISTTESAEDEWIDHVNSTIVGTLQQTAESWAFGSNVPGRKRAYLLYAGGLPQYRERVRAATAAGYQGLQFSS</sequence>
<dbReference type="Gene3D" id="3.50.50.60">
    <property type="entry name" value="FAD/NAD(P)-binding domain"/>
    <property type="match status" value="2"/>
</dbReference>
<dbReference type="InterPro" id="IPR036188">
    <property type="entry name" value="FAD/NAD-bd_sf"/>
</dbReference>
<dbReference type="InterPro" id="IPR050775">
    <property type="entry name" value="FAD-binding_Monooxygenases"/>
</dbReference>
<reference evidence="6" key="1">
    <citation type="journal article" date="2019" name="Int. J. Syst. Evol. Microbiol.">
        <title>The Global Catalogue of Microorganisms (GCM) 10K type strain sequencing project: providing services to taxonomists for standard genome sequencing and annotation.</title>
        <authorList>
            <consortium name="The Broad Institute Genomics Platform"/>
            <consortium name="The Broad Institute Genome Sequencing Center for Infectious Disease"/>
            <person name="Wu L."/>
            <person name="Ma J."/>
        </authorList>
    </citation>
    <scope>NUCLEOTIDE SEQUENCE [LARGE SCALE GENOMIC DNA]</scope>
    <source>
        <strain evidence="6">JCM 15309</strain>
    </source>
</reference>
<dbReference type="Pfam" id="PF13738">
    <property type="entry name" value="Pyr_redox_3"/>
    <property type="match status" value="1"/>
</dbReference>
<dbReference type="Proteomes" id="UP001500571">
    <property type="component" value="Unassembled WGS sequence"/>
</dbReference>
<keyword evidence="4" id="KW-0560">Oxidoreductase</keyword>
<accession>A0ABP5BPC2</accession>
<keyword evidence="6" id="KW-1185">Reference proteome</keyword>
<evidence type="ECO:0000256" key="1">
    <source>
        <dbReference type="ARBA" id="ARBA00022630"/>
    </source>
</evidence>
<organism evidence="5 6">
    <name type="scientific">Nocardioides panacihumi</name>
    <dbReference type="NCBI Taxonomy" id="400774"/>
    <lineage>
        <taxon>Bacteria</taxon>
        <taxon>Bacillati</taxon>
        <taxon>Actinomycetota</taxon>
        <taxon>Actinomycetes</taxon>
        <taxon>Propionibacteriales</taxon>
        <taxon>Nocardioidaceae</taxon>
        <taxon>Nocardioides</taxon>
    </lineage>
</organism>
<keyword evidence="2" id="KW-0274">FAD</keyword>
<dbReference type="EMBL" id="BAAAPB010000001">
    <property type="protein sequence ID" value="GAA1948246.1"/>
    <property type="molecule type" value="Genomic_DNA"/>
</dbReference>
<proteinExistence type="predicted"/>
<evidence type="ECO:0000313" key="5">
    <source>
        <dbReference type="EMBL" id="GAA1948246.1"/>
    </source>
</evidence>